<dbReference type="InterPro" id="IPR014729">
    <property type="entry name" value="Rossmann-like_a/b/a_fold"/>
</dbReference>
<dbReference type="CDD" id="cd06259">
    <property type="entry name" value="YdcF-like"/>
    <property type="match status" value="1"/>
</dbReference>
<feature type="domain" description="DUF218" evidence="1">
    <location>
        <begin position="12"/>
        <end position="137"/>
    </location>
</feature>
<evidence type="ECO:0000259" key="1">
    <source>
        <dbReference type="Pfam" id="PF02698"/>
    </source>
</evidence>
<dbReference type="KEGG" id="red:roselon_01534"/>
<evidence type="ECO:0000313" key="3">
    <source>
        <dbReference type="Proteomes" id="UP000019593"/>
    </source>
</evidence>
<dbReference type="PANTHER" id="PTHR30336">
    <property type="entry name" value="INNER MEMBRANE PROTEIN, PROBABLE PERMEASE"/>
    <property type="match status" value="1"/>
</dbReference>
<sequence length="167" mass="18350">MDAAHDTDRPDEAILILGAAVWPGERPSPTLKRRTEMAARLWHAGRGRAVIPCGGLGRHPPSEAEVMRRLLIAAHVPAEAIHLEDRSVRTGENIRFAQPILARLSLGRALIVTDRYHLPRVRLLARRAGLRADVAAPPLRGGRIWPQIKGALREIAAYGVALLGFRN</sequence>
<dbReference type="InterPro" id="IPR003848">
    <property type="entry name" value="DUF218"/>
</dbReference>
<dbReference type="Proteomes" id="UP000019593">
    <property type="component" value="Chromosome"/>
</dbReference>
<dbReference type="Gene3D" id="3.40.50.620">
    <property type="entry name" value="HUPs"/>
    <property type="match status" value="1"/>
</dbReference>
<dbReference type="GO" id="GO:0005886">
    <property type="term" value="C:plasma membrane"/>
    <property type="evidence" value="ECO:0007669"/>
    <property type="project" value="TreeGrafter"/>
</dbReference>
<dbReference type="EMBL" id="CP004372">
    <property type="protein sequence ID" value="AHM03916.1"/>
    <property type="molecule type" value="Genomic_DNA"/>
</dbReference>
<evidence type="ECO:0000313" key="2">
    <source>
        <dbReference type="EMBL" id="AHM03916.1"/>
    </source>
</evidence>
<dbReference type="Pfam" id="PF02698">
    <property type="entry name" value="DUF218"/>
    <property type="match status" value="1"/>
</dbReference>
<accession>W8S554</accession>
<dbReference type="AlphaFoldDB" id="W8S554"/>
<keyword evidence="3" id="KW-1185">Reference proteome</keyword>
<gene>
    <name evidence="2" type="ORF">roselon_01534</name>
</gene>
<dbReference type="InterPro" id="IPR051599">
    <property type="entry name" value="Cell_Envelope_Assoc"/>
</dbReference>
<dbReference type="RefSeq" id="WP_025311748.1">
    <property type="nucleotide sequence ID" value="NZ_CP004372.1"/>
</dbReference>
<dbReference type="OrthoDB" id="9809813at2"/>
<reference evidence="2 3" key="1">
    <citation type="submission" date="2013-03" db="EMBL/GenBank/DDBJ databases">
        <authorList>
            <person name="Fiebig A."/>
            <person name="Goeker M."/>
            <person name="Klenk H.-P.P."/>
        </authorList>
    </citation>
    <scope>NUCLEOTIDE SEQUENCE [LARGE SCALE GENOMIC DNA]</scope>
    <source>
        <strain evidence="3">DSM 19469</strain>
    </source>
</reference>
<name>W8S554_9RHOB</name>
<organism evidence="2 3">
    <name type="scientific">Roseicyclus elongatus DSM 19469</name>
    <dbReference type="NCBI Taxonomy" id="1294273"/>
    <lineage>
        <taxon>Bacteria</taxon>
        <taxon>Pseudomonadati</taxon>
        <taxon>Pseudomonadota</taxon>
        <taxon>Alphaproteobacteria</taxon>
        <taxon>Rhodobacterales</taxon>
        <taxon>Roseobacteraceae</taxon>
        <taxon>Roseicyclus</taxon>
    </lineage>
</organism>
<protein>
    <recommendedName>
        <fullName evidence="1">DUF218 domain-containing protein</fullName>
    </recommendedName>
</protein>
<proteinExistence type="predicted"/>
<dbReference type="PANTHER" id="PTHR30336:SF20">
    <property type="entry name" value="DUF218 DOMAIN-CONTAINING PROTEIN"/>
    <property type="match status" value="1"/>
</dbReference>
<dbReference type="eggNOG" id="COG1434">
    <property type="taxonomic scope" value="Bacteria"/>
</dbReference>
<dbReference type="HOGENOM" id="CLU_051474_3_3_5"/>